<dbReference type="OrthoDB" id="9788272at2"/>
<name>A0A3S0VKX6_9PROT</name>
<dbReference type="CDD" id="cd04183">
    <property type="entry name" value="GT2_BcE_like"/>
    <property type="match status" value="2"/>
</dbReference>
<keyword evidence="3" id="KW-1185">Reference proteome</keyword>
<dbReference type="RefSeq" id="WP_126995355.1">
    <property type="nucleotide sequence ID" value="NZ_JBNPXW010000002.1"/>
</dbReference>
<dbReference type="GO" id="GO:0016779">
    <property type="term" value="F:nucleotidyltransferase activity"/>
    <property type="evidence" value="ECO:0007669"/>
    <property type="project" value="UniProtKB-ARBA"/>
</dbReference>
<dbReference type="Pfam" id="PF00483">
    <property type="entry name" value="NTP_transferase"/>
    <property type="match status" value="2"/>
</dbReference>
<evidence type="ECO:0000313" key="3">
    <source>
        <dbReference type="Proteomes" id="UP000280346"/>
    </source>
</evidence>
<organism evidence="2 3">
    <name type="scientific">Azospirillum doebereinerae</name>
    <dbReference type="NCBI Taxonomy" id="92933"/>
    <lineage>
        <taxon>Bacteria</taxon>
        <taxon>Pseudomonadati</taxon>
        <taxon>Pseudomonadota</taxon>
        <taxon>Alphaproteobacteria</taxon>
        <taxon>Rhodospirillales</taxon>
        <taxon>Azospirillaceae</taxon>
        <taxon>Azospirillum</taxon>
    </lineage>
</organism>
<proteinExistence type="predicted"/>
<dbReference type="EMBL" id="RZIJ01000002">
    <property type="protein sequence ID" value="RUQ75202.1"/>
    <property type="molecule type" value="Genomic_DNA"/>
</dbReference>
<dbReference type="SUPFAM" id="SSF53448">
    <property type="entry name" value="Nucleotide-diphospho-sugar transferases"/>
    <property type="match status" value="2"/>
</dbReference>
<dbReference type="InterPro" id="IPR029044">
    <property type="entry name" value="Nucleotide-diphossugar_trans"/>
</dbReference>
<comment type="caution">
    <text evidence="2">The sequence shown here is derived from an EMBL/GenBank/DDBJ whole genome shotgun (WGS) entry which is preliminary data.</text>
</comment>
<feature type="domain" description="Nucleotidyl transferase" evidence="1">
    <location>
        <begin position="21"/>
        <end position="176"/>
    </location>
</feature>
<feature type="domain" description="Nucleotidyl transferase" evidence="1">
    <location>
        <begin position="254"/>
        <end position="427"/>
    </location>
</feature>
<evidence type="ECO:0000313" key="2">
    <source>
        <dbReference type="EMBL" id="RUQ75202.1"/>
    </source>
</evidence>
<dbReference type="Gene3D" id="3.90.550.10">
    <property type="entry name" value="Spore Coat Polysaccharide Biosynthesis Protein SpsA, Chain A"/>
    <property type="match status" value="2"/>
</dbReference>
<protein>
    <submittedName>
        <fullName evidence="2">Nucleotidyl transferase</fullName>
    </submittedName>
</protein>
<gene>
    <name evidence="2" type="ORF">EJ913_04970</name>
</gene>
<dbReference type="Proteomes" id="UP000280346">
    <property type="component" value="Unassembled WGS sequence"/>
</dbReference>
<evidence type="ECO:0000259" key="1">
    <source>
        <dbReference type="Pfam" id="PF00483"/>
    </source>
</evidence>
<dbReference type="PANTHER" id="PTHR22572">
    <property type="entry name" value="SUGAR-1-PHOSPHATE GUANYL TRANSFERASE"/>
    <property type="match status" value="1"/>
</dbReference>
<keyword evidence="2" id="KW-0808">Transferase</keyword>
<reference evidence="2 3" key="1">
    <citation type="submission" date="2018-12" db="EMBL/GenBank/DDBJ databases">
        <authorList>
            <person name="Yang Y."/>
        </authorList>
    </citation>
    <scope>NUCLEOTIDE SEQUENCE [LARGE SCALE GENOMIC DNA]</scope>
    <source>
        <strain evidence="2 3">GSF71</strain>
    </source>
</reference>
<dbReference type="InterPro" id="IPR050486">
    <property type="entry name" value="Mannose-1P_guanyltransferase"/>
</dbReference>
<dbReference type="InterPro" id="IPR005835">
    <property type="entry name" value="NTP_transferase_dom"/>
</dbReference>
<sequence length="497" mass="54725">MNILIPIAAEDTFFPVEEFRFPKPLIEVAGKPMIERVVENVRAIGGRMIFVVRAQDVRQHSLDSVLRLIGGPEVVTVPLRYPTQGAACSCLMAIDWIDNDEPLIICNGDQVIDGDLNAIVASMRGDAVDAGVVTFPSVHPRWSYVNSDEQGRVFEAAEKRVISRRAVAGFYYFARGRDFVRAALAMIRQGASVNDAYYIAPSLNQLVLEGMRIGEYGIAADRYHSFYSPQKIREHERAGLLPVPTADDRALTVVIPMAGAGSRFAAAGYGTPKPFIDIAGKTMIERVLDNLSLPGVRFVLMARREHLEAEAATVERLKQRYPVSFIPVEGLSEGAACTVLQAGTAIPDDGPLMIANCDQLVDFDVAAFVDDCLQRGLGGSILCFRDAARDPKWSFARTGPDGLVAEVREKVAVSDLATVGIYLFRRGRDFVTWAVDMIARNDRTNNEFYVCPVYNHAVTRRAPIGVYEIPAEAMQGLGTPEDLRIYLRRRGEAGTRP</sequence>
<dbReference type="AlphaFoldDB" id="A0A3S0VKX6"/>
<accession>A0A3S0VKX6</accession>